<dbReference type="Proteomes" id="UP000321947">
    <property type="component" value="Unassembled WGS sequence"/>
</dbReference>
<name>A0A5D3E0N1_CUCMM</name>
<reference evidence="7 8" key="1">
    <citation type="submission" date="2019-08" db="EMBL/GenBank/DDBJ databases">
        <title>Draft genome sequences of two oriental melons (Cucumis melo L. var makuwa).</title>
        <authorList>
            <person name="Kwon S.-Y."/>
        </authorList>
    </citation>
    <scope>NUCLEOTIDE SEQUENCE [LARGE SCALE GENOMIC DNA]</scope>
    <source>
        <strain evidence="8">cv. Chang Bougi</strain>
        <strain evidence="7">cv. SW 3</strain>
        <tissue evidence="6">Leaf</tissue>
    </source>
</reference>
<dbReference type="InterPro" id="IPR001944">
    <property type="entry name" value="Glycoside_Hdrlase_35"/>
</dbReference>
<comment type="catalytic activity">
    <reaction evidence="1">
        <text>Hydrolysis of terminal non-reducing beta-D-galactose residues in beta-D-galactosides.</text>
        <dbReference type="EC" id="3.2.1.23"/>
    </reaction>
</comment>
<dbReference type="SUPFAM" id="SSF51445">
    <property type="entry name" value="(Trans)glycosidases"/>
    <property type="match status" value="1"/>
</dbReference>
<evidence type="ECO:0000313" key="8">
    <source>
        <dbReference type="Proteomes" id="UP000321947"/>
    </source>
</evidence>
<evidence type="ECO:0000259" key="4">
    <source>
        <dbReference type="Pfam" id="PF01301"/>
    </source>
</evidence>
<evidence type="ECO:0000313" key="5">
    <source>
        <dbReference type="EMBL" id="KAA0059084.1"/>
    </source>
</evidence>
<dbReference type="GO" id="GO:0005975">
    <property type="term" value="P:carbohydrate metabolic process"/>
    <property type="evidence" value="ECO:0007669"/>
    <property type="project" value="InterPro"/>
</dbReference>
<protein>
    <recommendedName>
        <fullName evidence="3">beta-galactosidase</fullName>
        <ecNumber evidence="3">3.2.1.23</ecNumber>
    </recommendedName>
</protein>
<evidence type="ECO:0000313" key="7">
    <source>
        <dbReference type="Proteomes" id="UP000321393"/>
    </source>
</evidence>
<organism evidence="6 8">
    <name type="scientific">Cucumis melo var. makuwa</name>
    <name type="common">Oriental melon</name>
    <dbReference type="NCBI Taxonomy" id="1194695"/>
    <lineage>
        <taxon>Eukaryota</taxon>
        <taxon>Viridiplantae</taxon>
        <taxon>Streptophyta</taxon>
        <taxon>Embryophyta</taxon>
        <taxon>Tracheophyta</taxon>
        <taxon>Spermatophyta</taxon>
        <taxon>Magnoliopsida</taxon>
        <taxon>eudicotyledons</taxon>
        <taxon>Gunneridae</taxon>
        <taxon>Pentapetalae</taxon>
        <taxon>rosids</taxon>
        <taxon>fabids</taxon>
        <taxon>Cucurbitales</taxon>
        <taxon>Cucurbitaceae</taxon>
        <taxon>Benincaseae</taxon>
        <taxon>Cucumis</taxon>
    </lineage>
</organism>
<dbReference type="GO" id="GO:0004565">
    <property type="term" value="F:beta-galactosidase activity"/>
    <property type="evidence" value="ECO:0007669"/>
    <property type="project" value="UniProtKB-EC"/>
</dbReference>
<dbReference type="PANTHER" id="PTHR23421">
    <property type="entry name" value="BETA-GALACTOSIDASE RELATED"/>
    <property type="match status" value="1"/>
</dbReference>
<sequence length="72" mass="8073">MDWFDPGIAFRTDNGPFKAAMQKFTMKIVSMMKGEKLYHGQGGPIILSQAKEERLHPRFAAYGNQRAGKAEA</sequence>
<dbReference type="InterPro" id="IPR031330">
    <property type="entry name" value="Gly_Hdrlase_35_cat"/>
</dbReference>
<comment type="caution">
    <text evidence="6">The sequence shown here is derived from an EMBL/GenBank/DDBJ whole genome shotgun (WGS) entry which is preliminary data.</text>
</comment>
<dbReference type="Gene3D" id="3.20.20.80">
    <property type="entry name" value="Glycosidases"/>
    <property type="match status" value="1"/>
</dbReference>
<evidence type="ECO:0000256" key="2">
    <source>
        <dbReference type="ARBA" id="ARBA00009809"/>
    </source>
</evidence>
<proteinExistence type="inferred from homology"/>
<dbReference type="OrthoDB" id="1657402at2759"/>
<dbReference type="InterPro" id="IPR017853">
    <property type="entry name" value="GH"/>
</dbReference>
<dbReference type="STRING" id="1194695.A0A5D3E0N1"/>
<feature type="domain" description="Glycoside hydrolase 35 catalytic" evidence="4">
    <location>
        <begin position="6"/>
        <end position="53"/>
    </location>
</feature>
<dbReference type="EMBL" id="SSTD01001747">
    <property type="protein sequence ID" value="TYK29251.1"/>
    <property type="molecule type" value="Genomic_DNA"/>
</dbReference>
<comment type="similarity">
    <text evidence="2">Belongs to the glycosyl hydrolase 35 family.</text>
</comment>
<evidence type="ECO:0000256" key="1">
    <source>
        <dbReference type="ARBA" id="ARBA00001412"/>
    </source>
</evidence>
<accession>A0A5D3E0N1</accession>
<evidence type="ECO:0000256" key="3">
    <source>
        <dbReference type="ARBA" id="ARBA00012756"/>
    </source>
</evidence>
<dbReference type="Pfam" id="PF01301">
    <property type="entry name" value="Glyco_hydro_35"/>
    <property type="match status" value="1"/>
</dbReference>
<dbReference type="AlphaFoldDB" id="A0A5D3E0N1"/>
<evidence type="ECO:0000313" key="6">
    <source>
        <dbReference type="EMBL" id="TYK29251.1"/>
    </source>
</evidence>
<dbReference type="EMBL" id="SSTE01006553">
    <property type="protein sequence ID" value="KAA0059084.1"/>
    <property type="molecule type" value="Genomic_DNA"/>
</dbReference>
<dbReference type="Proteomes" id="UP000321393">
    <property type="component" value="Unassembled WGS sequence"/>
</dbReference>
<dbReference type="EC" id="3.2.1.23" evidence="3"/>
<gene>
    <name evidence="6" type="ORF">E5676_scaffold1212G00120</name>
    <name evidence="5" type="ORF">E6C27_scaffold612G00080</name>
</gene>